<dbReference type="Proteomes" id="UP000075321">
    <property type="component" value="Unassembled WGS sequence"/>
</dbReference>
<sequence>MKGHLYVTQKDHRKDGISYKECRIVLPEESEIPDETPFETNAPETADVGSK</sequence>
<name>A0A151AAY0_9EURY</name>
<reference evidence="2 3" key="1">
    <citation type="submission" date="2016-02" db="EMBL/GenBank/DDBJ databases">
        <title>Genome sequence of Halalkalicoccus paucihalophilus DSM 24557.</title>
        <authorList>
            <person name="Poehlein A."/>
            <person name="Daniel R."/>
        </authorList>
    </citation>
    <scope>NUCLEOTIDE SEQUENCE [LARGE SCALE GENOMIC DNA]</scope>
    <source>
        <strain evidence="2 3">DSM 24557</strain>
    </source>
</reference>
<evidence type="ECO:0000313" key="2">
    <source>
        <dbReference type="EMBL" id="KYH24779.1"/>
    </source>
</evidence>
<dbReference type="PATRIC" id="fig|1008153.3.peg.3294"/>
<accession>A0A151AAY0</accession>
<comment type="caution">
    <text evidence="2">The sequence shown here is derived from an EMBL/GenBank/DDBJ whole genome shotgun (WGS) entry which is preliminary data.</text>
</comment>
<dbReference type="Pfam" id="PF26032">
    <property type="entry name" value="DUF8008"/>
    <property type="match status" value="1"/>
</dbReference>
<dbReference type="EMBL" id="LTAZ01000012">
    <property type="protein sequence ID" value="KYH24779.1"/>
    <property type="molecule type" value="Genomic_DNA"/>
</dbReference>
<organism evidence="2 3">
    <name type="scientific">Halalkalicoccus paucihalophilus</name>
    <dbReference type="NCBI Taxonomy" id="1008153"/>
    <lineage>
        <taxon>Archaea</taxon>
        <taxon>Methanobacteriati</taxon>
        <taxon>Methanobacteriota</taxon>
        <taxon>Stenosarchaea group</taxon>
        <taxon>Halobacteria</taxon>
        <taxon>Halobacteriales</taxon>
        <taxon>Halococcaceae</taxon>
        <taxon>Halalkalicoccus</taxon>
    </lineage>
</organism>
<dbReference type="AlphaFoldDB" id="A0A151AAY0"/>
<feature type="compositionally biased region" description="Acidic residues" evidence="1">
    <location>
        <begin position="28"/>
        <end position="37"/>
    </location>
</feature>
<proteinExistence type="predicted"/>
<keyword evidence="3" id="KW-1185">Reference proteome</keyword>
<evidence type="ECO:0000313" key="3">
    <source>
        <dbReference type="Proteomes" id="UP000075321"/>
    </source>
</evidence>
<dbReference type="InterPro" id="IPR058321">
    <property type="entry name" value="DUF8008"/>
</dbReference>
<evidence type="ECO:0000256" key="1">
    <source>
        <dbReference type="SAM" id="MobiDB-lite"/>
    </source>
</evidence>
<protein>
    <submittedName>
        <fullName evidence="2">Uncharacterized protein</fullName>
    </submittedName>
</protein>
<gene>
    <name evidence="2" type="ORF">HAPAU_31560</name>
</gene>
<feature type="region of interest" description="Disordered" evidence="1">
    <location>
        <begin position="28"/>
        <end position="51"/>
    </location>
</feature>